<dbReference type="EMBL" id="JAUJYO010000017">
    <property type="protein sequence ID" value="KAK1292489.1"/>
    <property type="molecule type" value="Genomic_DNA"/>
</dbReference>
<keyword evidence="3" id="KW-1185">Reference proteome</keyword>
<name>A0AAV9CVL4_ACOCL</name>
<feature type="compositionally biased region" description="Pro residues" evidence="1">
    <location>
        <begin position="159"/>
        <end position="169"/>
    </location>
</feature>
<proteinExistence type="predicted"/>
<reference evidence="2" key="2">
    <citation type="submission" date="2023-06" db="EMBL/GenBank/DDBJ databases">
        <authorList>
            <person name="Ma L."/>
            <person name="Liu K.-W."/>
            <person name="Li Z."/>
            <person name="Hsiao Y.-Y."/>
            <person name="Qi Y."/>
            <person name="Fu T."/>
            <person name="Tang G."/>
            <person name="Zhang D."/>
            <person name="Sun W.-H."/>
            <person name="Liu D.-K."/>
            <person name="Li Y."/>
            <person name="Chen G.-Z."/>
            <person name="Liu X.-D."/>
            <person name="Liao X.-Y."/>
            <person name="Jiang Y.-T."/>
            <person name="Yu X."/>
            <person name="Hao Y."/>
            <person name="Huang J."/>
            <person name="Zhao X.-W."/>
            <person name="Ke S."/>
            <person name="Chen Y.-Y."/>
            <person name="Wu W.-L."/>
            <person name="Hsu J.-L."/>
            <person name="Lin Y.-F."/>
            <person name="Huang M.-D."/>
            <person name="Li C.-Y."/>
            <person name="Huang L."/>
            <person name="Wang Z.-W."/>
            <person name="Zhao X."/>
            <person name="Zhong W.-Y."/>
            <person name="Peng D.-H."/>
            <person name="Ahmad S."/>
            <person name="Lan S."/>
            <person name="Zhang J.-S."/>
            <person name="Tsai W.-C."/>
            <person name="Van De Peer Y."/>
            <person name="Liu Z.-J."/>
        </authorList>
    </citation>
    <scope>NUCLEOTIDE SEQUENCE</scope>
    <source>
        <strain evidence="2">CP</strain>
        <tissue evidence="2">Leaves</tissue>
    </source>
</reference>
<gene>
    <name evidence="2" type="ORF">QJS10_CPB17g00915</name>
</gene>
<organism evidence="2 3">
    <name type="scientific">Acorus calamus</name>
    <name type="common">Sweet flag</name>
    <dbReference type="NCBI Taxonomy" id="4465"/>
    <lineage>
        <taxon>Eukaryota</taxon>
        <taxon>Viridiplantae</taxon>
        <taxon>Streptophyta</taxon>
        <taxon>Embryophyta</taxon>
        <taxon>Tracheophyta</taxon>
        <taxon>Spermatophyta</taxon>
        <taxon>Magnoliopsida</taxon>
        <taxon>Liliopsida</taxon>
        <taxon>Acoraceae</taxon>
        <taxon>Acorus</taxon>
    </lineage>
</organism>
<comment type="caution">
    <text evidence="2">The sequence shown here is derived from an EMBL/GenBank/DDBJ whole genome shotgun (WGS) entry which is preliminary data.</text>
</comment>
<evidence type="ECO:0000313" key="3">
    <source>
        <dbReference type="Proteomes" id="UP001180020"/>
    </source>
</evidence>
<accession>A0AAV9CVL4</accession>
<sequence>MRNQLNRRFGMNVTYDRTWHGKEIASNELHEAVEATNPGSSVVIETDVTQRFKFQGILLAASTYNVEDKLYPVAFPPNELGCCLPPDSLHVALAEVESTVIPSSQAIRVLHYEESAVQTTLDMRELEKYTNNTSTNNCGLRFASSSFSLERQRWSPLSTCPPLPKPPTSPCLFQKMGNFPDQASTD</sequence>
<dbReference type="AlphaFoldDB" id="A0AAV9CVL4"/>
<dbReference type="Proteomes" id="UP001180020">
    <property type="component" value="Unassembled WGS sequence"/>
</dbReference>
<evidence type="ECO:0000313" key="2">
    <source>
        <dbReference type="EMBL" id="KAK1292489.1"/>
    </source>
</evidence>
<feature type="region of interest" description="Disordered" evidence="1">
    <location>
        <begin position="157"/>
        <end position="186"/>
    </location>
</feature>
<reference evidence="2" key="1">
    <citation type="journal article" date="2023" name="Nat. Commun.">
        <title>Diploid and tetraploid genomes of Acorus and the evolution of monocots.</title>
        <authorList>
            <person name="Ma L."/>
            <person name="Liu K.W."/>
            <person name="Li Z."/>
            <person name="Hsiao Y.Y."/>
            <person name="Qi Y."/>
            <person name="Fu T."/>
            <person name="Tang G.D."/>
            <person name="Zhang D."/>
            <person name="Sun W.H."/>
            <person name="Liu D.K."/>
            <person name="Li Y."/>
            <person name="Chen G.Z."/>
            <person name="Liu X.D."/>
            <person name="Liao X.Y."/>
            <person name="Jiang Y.T."/>
            <person name="Yu X."/>
            <person name="Hao Y."/>
            <person name="Huang J."/>
            <person name="Zhao X.W."/>
            <person name="Ke S."/>
            <person name="Chen Y.Y."/>
            <person name="Wu W.L."/>
            <person name="Hsu J.L."/>
            <person name="Lin Y.F."/>
            <person name="Huang M.D."/>
            <person name="Li C.Y."/>
            <person name="Huang L."/>
            <person name="Wang Z.W."/>
            <person name="Zhao X."/>
            <person name="Zhong W.Y."/>
            <person name="Peng D.H."/>
            <person name="Ahmad S."/>
            <person name="Lan S."/>
            <person name="Zhang J.S."/>
            <person name="Tsai W.C."/>
            <person name="Van de Peer Y."/>
            <person name="Liu Z.J."/>
        </authorList>
    </citation>
    <scope>NUCLEOTIDE SEQUENCE</scope>
    <source>
        <strain evidence="2">CP</strain>
    </source>
</reference>
<evidence type="ECO:0000256" key="1">
    <source>
        <dbReference type="SAM" id="MobiDB-lite"/>
    </source>
</evidence>
<protein>
    <submittedName>
        <fullName evidence="2">Uncharacterized protein</fullName>
    </submittedName>
</protein>